<feature type="region of interest" description="Disordered" evidence="1">
    <location>
        <begin position="1"/>
        <end position="45"/>
    </location>
</feature>
<dbReference type="SUPFAM" id="SSF53098">
    <property type="entry name" value="Ribonuclease H-like"/>
    <property type="match status" value="1"/>
</dbReference>
<evidence type="ECO:0000259" key="2">
    <source>
        <dbReference type="PROSITE" id="PS50822"/>
    </source>
</evidence>
<dbReference type="SUPFAM" id="SSF101690">
    <property type="entry name" value="PAZ domain"/>
    <property type="match status" value="1"/>
</dbReference>
<dbReference type="SMART" id="SM00950">
    <property type="entry name" value="Piwi"/>
    <property type="match status" value="1"/>
</dbReference>
<reference evidence="4" key="1">
    <citation type="journal article" date="2021" name="BMC Genomics">
        <title>Chromosome-level genome assembly and manually-curated proteome of model necrotroph Parastagonospora nodorum Sn15 reveals a genome-wide trove of candidate effector homologs, and redundancy of virulence-related functions within an accessory chromosome.</title>
        <authorList>
            <person name="Bertazzoni S."/>
            <person name="Jones D.A.B."/>
            <person name="Phan H.T."/>
            <person name="Tan K.-C."/>
            <person name="Hane J.K."/>
        </authorList>
    </citation>
    <scope>NUCLEOTIDE SEQUENCE [LARGE SCALE GENOMIC DNA]</scope>
    <source>
        <strain evidence="4">SN15 / ATCC MYA-4574 / FGSC 10173)</strain>
    </source>
</reference>
<dbReference type="InterPro" id="IPR045246">
    <property type="entry name" value="Piwi_ago-like"/>
</dbReference>
<evidence type="ECO:0000313" key="3">
    <source>
        <dbReference type="EMBL" id="QRD04608.1"/>
    </source>
</evidence>
<evidence type="ECO:0000313" key="4">
    <source>
        <dbReference type="Proteomes" id="UP000663193"/>
    </source>
</evidence>
<dbReference type="CDD" id="cd04657">
    <property type="entry name" value="Piwi_ago-like"/>
    <property type="match status" value="1"/>
</dbReference>
<dbReference type="Gene3D" id="3.30.420.10">
    <property type="entry name" value="Ribonuclease H-like superfamily/Ribonuclease H"/>
    <property type="match status" value="1"/>
</dbReference>
<dbReference type="Pfam" id="PF08699">
    <property type="entry name" value="ArgoL1"/>
    <property type="match status" value="1"/>
</dbReference>
<dbReference type="Gene3D" id="2.170.260.10">
    <property type="entry name" value="paz domain"/>
    <property type="match status" value="1"/>
</dbReference>
<dbReference type="EMBL" id="CP069039">
    <property type="protein sequence ID" value="QRD04608.1"/>
    <property type="molecule type" value="Genomic_DNA"/>
</dbReference>
<accession>A0A7U2I8H7</accession>
<gene>
    <name evidence="3" type="ORF">JI435_105460</name>
</gene>
<feature type="compositionally biased region" description="Gly residues" evidence="1">
    <location>
        <begin position="1"/>
        <end position="25"/>
    </location>
</feature>
<dbReference type="InterPro" id="IPR012337">
    <property type="entry name" value="RNaseH-like_sf"/>
</dbReference>
<dbReference type="InterPro" id="IPR003165">
    <property type="entry name" value="Piwi"/>
</dbReference>
<evidence type="ECO:0000256" key="1">
    <source>
        <dbReference type="SAM" id="MobiDB-lite"/>
    </source>
</evidence>
<proteinExistence type="predicted"/>
<organism evidence="3 4">
    <name type="scientific">Phaeosphaeria nodorum (strain SN15 / ATCC MYA-4574 / FGSC 10173)</name>
    <name type="common">Glume blotch fungus</name>
    <name type="synonym">Parastagonospora nodorum</name>
    <dbReference type="NCBI Taxonomy" id="321614"/>
    <lineage>
        <taxon>Eukaryota</taxon>
        <taxon>Fungi</taxon>
        <taxon>Dikarya</taxon>
        <taxon>Ascomycota</taxon>
        <taxon>Pezizomycotina</taxon>
        <taxon>Dothideomycetes</taxon>
        <taxon>Pleosporomycetidae</taxon>
        <taxon>Pleosporales</taxon>
        <taxon>Pleosporineae</taxon>
        <taxon>Phaeosphaeriaceae</taxon>
        <taxon>Parastagonospora</taxon>
    </lineage>
</organism>
<feature type="domain" description="Piwi" evidence="2">
    <location>
        <begin position="606"/>
        <end position="904"/>
    </location>
</feature>
<dbReference type="AlphaFoldDB" id="A0A7U2I8H7"/>
<dbReference type="VEuPathDB" id="FungiDB:JI435_105460"/>
<dbReference type="Proteomes" id="UP000663193">
    <property type="component" value="Chromosome 17"/>
</dbReference>
<dbReference type="Pfam" id="PF02171">
    <property type="entry name" value="Piwi"/>
    <property type="match status" value="1"/>
</dbReference>
<feature type="region of interest" description="Disordered" evidence="1">
    <location>
        <begin position="59"/>
        <end position="79"/>
    </location>
</feature>
<dbReference type="InterPro" id="IPR036397">
    <property type="entry name" value="RNaseH_sf"/>
</dbReference>
<dbReference type="GO" id="GO:0003676">
    <property type="term" value="F:nucleic acid binding"/>
    <property type="evidence" value="ECO:0007669"/>
    <property type="project" value="InterPro"/>
</dbReference>
<dbReference type="InterPro" id="IPR014811">
    <property type="entry name" value="ArgoL1"/>
</dbReference>
<protein>
    <recommendedName>
        <fullName evidence="2">Piwi domain-containing protein</fullName>
    </recommendedName>
</protein>
<dbReference type="PROSITE" id="PS50822">
    <property type="entry name" value="PIWI"/>
    <property type="match status" value="1"/>
</dbReference>
<sequence>MSGRGQGNQRGGGRGGARGGRGGMPNGNASNGNHAPKPPQPQLEQQFESMSLTGKLAVDGSPLVMDSPVHIPRPNPMPGNKVDPKAFQDIQKGLKASGLQAEFPLRQGLANPTTTVYTNHFAIKLDPVTPLYEYIITGLPSRVGNRTTRKLISEAIDDIDCMKNNRDKFVIDYKLMRLVSWVDIDIPSMYGSARTSEWRDPVLVTFERLGKVNTDLLIQYSAGKLAPTAEVEEEVKRVSGVLNMVVSTSLSRGSFSLKANKFFVTGGHNNLSPSLCTIRGYYYSIRPAMGQIVLECNGCTSAFYKPILVSDFLQDTTTFKYQSERLAKLRNLRVQLTYDPVHSGTKPRSAAATIEARIKTIAGTGLPVSEQKFTLKGRDGKPDTKITVQSHFERTYQSPPLNPKMPAINCGTDTAPKWYLPEKLQILPYQIHKRKVPEALTSEMLDIALHHPDTTRALIEHEGLAKLGLRPGESLKPFPAFPAIKIDSRMLQVPATTLNPPKPLYGKGSASVSNGSWNLRDVKFLTTFPKIAFKVFMIAIPDGSHSAIKGPEILHETFKGFQDVMQRSYSTATIQCVGMCPDPQFDRGEAEARISMEKAKDKGANFVMLFLEKENTPAYSVFKYLADCMYGMHSLCVVYKGKPFSPQYWGNIAMKMNLKAGGINHSVDGVEQIMKDTLVLGADCTHPESNSLAGTPSIAAIVGSVDAKGGKFLGSMRLQPRLIACEDIQDVESMVVERLMAWFMANKRTLPKNILYYRDGVSDTQYSQVKDRELPQIRKAFAAFAKKLGLMQVPKFKLTAYVVAKRHHVRMFPLAADAAPKNGNCRPGTVVDSGITSPYFGDFYMQSHNGLIGTARSAHYFPLVNEMGLTDVQIQLFTHRLCYTYVRASMGVSYAPPAFYADRLCDRGRCYLRKFFAPPPSYNPLSQFEANLTREKRIAREAQFTSKRVTKNVNGKTWTQKSELEHIQEELDKEAVADTLKQMTFDKAKEMFYKGGDRKNPWHENVAGTMFWM</sequence>
<dbReference type="OrthoDB" id="10252740at2759"/>
<name>A0A7U2I8H7_PHANO</name>
<dbReference type="InterPro" id="IPR036085">
    <property type="entry name" value="PAZ_dom_sf"/>
</dbReference>
<dbReference type="PANTHER" id="PTHR22891">
    <property type="entry name" value="EUKARYOTIC TRANSLATION INITIATION FACTOR 2C"/>
    <property type="match status" value="1"/>
</dbReference>
<dbReference type="Gene3D" id="3.40.50.2300">
    <property type="match status" value="1"/>
</dbReference>
<keyword evidence="4" id="KW-1185">Reference proteome</keyword>